<dbReference type="Gene3D" id="3.40.50.720">
    <property type="entry name" value="NAD(P)-binding Rossmann-like Domain"/>
    <property type="match status" value="1"/>
</dbReference>
<gene>
    <name evidence="4" type="ORF">SAMN00790413_05703</name>
</gene>
<dbReference type="GO" id="GO:0016020">
    <property type="term" value="C:membrane"/>
    <property type="evidence" value="ECO:0007669"/>
    <property type="project" value="TreeGrafter"/>
</dbReference>
<sequence>MQMNGNTILITGGGSGIGRALAEAFHARGNQVIIAGRRQEKLDEVTAANPGIRTVVLDLEDPEAIKTFAQQIVTDFPDLNAVVHNAGIMRPEQIQSGGLDDAEAMVATNLLGPIRLTAALMPHLLAQPQAALLTVSSGLAFLPLAATPTYSATKAAIHSYSQSLRHQLRDTKVQVIELAPPYVQTELMGAQQASDPNAMPLAEYIEETMHLLETQPDAHEILVERVKPLRFAEVSGSYEAVFAGMNGGAAH</sequence>
<accession>A0A1W1UD35</accession>
<keyword evidence="2" id="KW-0560">Oxidoreductase</keyword>
<dbReference type="InterPro" id="IPR002347">
    <property type="entry name" value="SDR_fam"/>
</dbReference>
<evidence type="ECO:0000313" key="4">
    <source>
        <dbReference type="EMBL" id="SMB78943.1"/>
    </source>
</evidence>
<dbReference type="PROSITE" id="PS00061">
    <property type="entry name" value="ADH_SHORT"/>
    <property type="match status" value="1"/>
</dbReference>
<evidence type="ECO:0000256" key="1">
    <source>
        <dbReference type="ARBA" id="ARBA00006484"/>
    </source>
</evidence>
<dbReference type="SMART" id="SM00822">
    <property type="entry name" value="PKS_KR"/>
    <property type="match status" value="1"/>
</dbReference>
<dbReference type="PANTHER" id="PTHR44196">
    <property type="entry name" value="DEHYDROGENASE/REDUCTASE SDR FAMILY MEMBER 7B"/>
    <property type="match status" value="1"/>
</dbReference>
<evidence type="ECO:0000259" key="3">
    <source>
        <dbReference type="SMART" id="SM00822"/>
    </source>
</evidence>
<dbReference type="SUPFAM" id="SSF51735">
    <property type="entry name" value="NAD(P)-binding Rossmann-fold domains"/>
    <property type="match status" value="1"/>
</dbReference>
<organism evidence="4 5">
    <name type="scientific">Deinococcus hopiensis KR-140</name>
    <dbReference type="NCBI Taxonomy" id="695939"/>
    <lineage>
        <taxon>Bacteria</taxon>
        <taxon>Thermotogati</taxon>
        <taxon>Deinococcota</taxon>
        <taxon>Deinococci</taxon>
        <taxon>Deinococcales</taxon>
        <taxon>Deinococcaceae</taxon>
        <taxon>Deinococcus</taxon>
    </lineage>
</organism>
<evidence type="ECO:0000313" key="5">
    <source>
        <dbReference type="Proteomes" id="UP000192582"/>
    </source>
</evidence>
<dbReference type="Proteomes" id="UP000192582">
    <property type="component" value="Unassembled WGS sequence"/>
</dbReference>
<dbReference type="STRING" id="695939.SAMN00790413_05703"/>
<dbReference type="Pfam" id="PF00106">
    <property type="entry name" value="adh_short"/>
    <property type="match status" value="1"/>
</dbReference>
<protein>
    <submittedName>
        <fullName evidence="4">Uncharacterized oxidoreductase</fullName>
    </submittedName>
</protein>
<feature type="domain" description="Ketoreductase" evidence="3">
    <location>
        <begin position="6"/>
        <end position="182"/>
    </location>
</feature>
<name>A0A1W1UD35_9DEIO</name>
<dbReference type="OrthoDB" id="9810734at2"/>
<dbReference type="PANTHER" id="PTHR44196:SF1">
    <property type="entry name" value="DEHYDROGENASE_REDUCTASE SDR FAMILY MEMBER 7B"/>
    <property type="match status" value="1"/>
</dbReference>
<dbReference type="InterPro" id="IPR020904">
    <property type="entry name" value="Sc_DH/Rdtase_CS"/>
</dbReference>
<dbReference type="PRINTS" id="PR00081">
    <property type="entry name" value="GDHRDH"/>
</dbReference>
<reference evidence="4 5" key="1">
    <citation type="submission" date="2017-04" db="EMBL/GenBank/DDBJ databases">
        <authorList>
            <person name="Afonso C.L."/>
            <person name="Miller P.J."/>
            <person name="Scott M.A."/>
            <person name="Spackman E."/>
            <person name="Goraichik I."/>
            <person name="Dimitrov K.M."/>
            <person name="Suarez D.L."/>
            <person name="Swayne D.E."/>
        </authorList>
    </citation>
    <scope>NUCLEOTIDE SEQUENCE [LARGE SCALE GENOMIC DNA]</scope>
    <source>
        <strain evidence="4 5">KR-140</strain>
    </source>
</reference>
<proteinExistence type="inferred from homology"/>
<evidence type="ECO:0000256" key="2">
    <source>
        <dbReference type="ARBA" id="ARBA00023002"/>
    </source>
</evidence>
<keyword evidence="5" id="KW-1185">Reference proteome</keyword>
<dbReference type="InterPro" id="IPR057326">
    <property type="entry name" value="KR_dom"/>
</dbReference>
<dbReference type="InterPro" id="IPR036291">
    <property type="entry name" value="NAD(P)-bd_dom_sf"/>
</dbReference>
<dbReference type="AlphaFoldDB" id="A0A1W1UD35"/>
<dbReference type="CDD" id="cd05370">
    <property type="entry name" value="SDR_c2"/>
    <property type="match status" value="1"/>
</dbReference>
<dbReference type="EMBL" id="FWWU01000003">
    <property type="protein sequence ID" value="SMB78943.1"/>
    <property type="molecule type" value="Genomic_DNA"/>
</dbReference>
<comment type="similarity">
    <text evidence="1">Belongs to the short-chain dehydrogenases/reductases (SDR) family.</text>
</comment>
<dbReference type="GO" id="GO:0016491">
    <property type="term" value="F:oxidoreductase activity"/>
    <property type="evidence" value="ECO:0007669"/>
    <property type="project" value="UniProtKB-KW"/>
</dbReference>